<protein>
    <submittedName>
        <fullName evidence="3">Putative apolipoprotein N-acyltransferase</fullName>
        <ecNumber evidence="3">2.3.1.-</ecNumber>
    </submittedName>
</protein>
<evidence type="ECO:0000313" key="4">
    <source>
        <dbReference type="Proteomes" id="UP000005324"/>
    </source>
</evidence>
<dbReference type="Pfam" id="PF20154">
    <property type="entry name" value="LNT_N"/>
    <property type="match status" value="1"/>
</dbReference>
<keyword evidence="1" id="KW-0472">Membrane</keyword>
<dbReference type="InterPro" id="IPR004563">
    <property type="entry name" value="Apolipo_AcylTrfase"/>
</dbReference>
<accession>D5RH83</accession>
<feature type="domain" description="Apolipoprotein N-acyltransferase N-terminal" evidence="2">
    <location>
        <begin position="21"/>
        <end position="181"/>
    </location>
</feature>
<dbReference type="Proteomes" id="UP000005324">
    <property type="component" value="Unassembled WGS sequence"/>
</dbReference>
<dbReference type="PANTHER" id="PTHR38686:SF1">
    <property type="entry name" value="APOLIPOPROTEIN N-ACYLTRANSFERASE"/>
    <property type="match status" value="1"/>
</dbReference>
<reference evidence="3 4" key="1">
    <citation type="submission" date="2010-04" db="EMBL/GenBank/DDBJ databases">
        <authorList>
            <person name="Qin X."/>
            <person name="Bachman B."/>
            <person name="Battles P."/>
            <person name="Bell A."/>
            <person name="Bess C."/>
            <person name="Bickham C."/>
            <person name="Chaboub L."/>
            <person name="Chen D."/>
            <person name="Coyle M."/>
            <person name="Deiros D.R."/>
            <person name="Dinh H."/>
            <person name="Forbes L."/>
            <person name="Fowler G."/>
            <person name="Francisco L."/>
            <person name="Fu Q."/>
            <person name="Gubbala S."/>
            <person name="Hale W."/>
            <person name="Han Y."/>
            <person name="Hemphill L."/>
            <person name="Highlander S.K."/>
            <person name="Hirani K."/>
            <person name="Hogues M."/>
            <person name="Jackson L."/>
            <person name="Jakkamsetti A."/>
            <person name="Javaid M."/>
            <person name="Jiang H."/>
            <person name="Korchina V."/>
            <person name="Kovar C."/>
            <person name="Lara F."/>
            <person name="Lee S."/>
            <person name="Mata R."/>
            <person name="Mathew T."/>
            <person name="Moen C."/>
            <person name="Morales K."/>
            <person name="Munidasa M."/>
            <person name="Nazareth L."/>
            <person name="Ngo R."/>
            <person name="Nguyen L."/>
            <person name="Okwuonu G."/>
            <person name="Ongeri F."/>
            <person name="Patil S."/>
            <person name="Petrosino J."/>
            <person name="Pham C."/>
            <person name="Pham P."/>
            <person name="Pu L.-L."/>
            <person name="Puazo M."/>
            <person name="Raj R."/>
            <person name="Reid J."/>
            <person name="Rouhana J."/>
            <person name="Saada N."/>
            <person name="Shang Y."/>
            <person name="Simmons D."/>
            <person name="Thornton R."/>
            <person name="Warren J."/>
            <person name="Weissenberger G."/>
            <person name="Zhang J."/>
            <person name="Zhang L."/>
            <person name="Zhou C."/>
            <person name="Zhu D."/>
            <person name="Muzny D."/>
            <person name="Worley K."/>
            <person name="Gibbs R."/>
        </authorList>
    </citation>
    <scope>NUCLEOTIDE SEQUENCE [LARGE SCALE GENOMIC DNA]</scope>
    <source>
        <strain evidence="3 4">ATCC 49957</strain>
    </source>
</reference>
<dbReference type="GO" id="GO:0016410">
    <property type="term" value="F:N-acyltransferase activity"/>
    <property type="evidence" value="ECO:0007669"/>
    <property type="project" value="InterPro"/>
</dbReference>
<keyword evidence="4" id="KW-1185">Reference proteome</keyword>
<dbReference type="EC" id="2.3.1.-" evidence="3"/>
<comment type="caution">
    <text evidence="3">The sequence shown here is derived from an EMBL/GenBank/DDBJ whole genome shotgun (WGS) entry which is preliminary data.</text>
</comment>
<dbReference type="EMBL" id="ADVL01000088">
    <property type="protein sequence ID" value="EFH13331.1"/>
    <property type="molecule type" value="Genomic_DNA"/>
</dbReference>
<feature type="transmembrane region" description="Helical" evidence="1">
    <location>
        <begin position="162"/>
        <end position="181"/>
    </location>
</feature>
<feature type="non-terminal residue" evidence="3">
    <location>
        <position position="183"/>
    </location>
</feature>
<dbReference type="GO" id="GO:0016020">
    <property type="term" value="C:membrane"/>
    <property type="evidence" value="ECO:0007669"/>
    <property type="project" value="InterPro"/>
</dbReference>
<keyword evidence="1" id="KW-1133">Transmembrane helix</keyword>
<dbReference type="AlphaFoldDB" id="D5RH83"/>
<dbReference type="HOGENOM" id="CLU_1485113_0_0_5"/>
<proteinExistence type="predicted"/>
<organism evidence="3 4">
    <name type="scientific">Pseudoroseomonas cervicalis ATCC 49957</name>
    <dbReference type="NCBI Taxonomy" id="525371"/>
    <lineage>
        <taxon>Bacteria</taxon>
        <taxon>Pseudomonadati</taxon>
        <taxon>Pseudomonadota</taxon>
        <taxon>Alphaproteobacteria</taxon>
        <taxon>Acetobacterales</taxon>
        <taxon>Roseomonadaceae</taxon>
        <taxon>Roseomonas</taxon>
    </lineage>
</organism>
<feature type="transmembrane region" description="Helical" evidence="1">
    <location>
        <begin position="89"/>
        <end position="115"/>
    </location>
</feature>
<keyword evidence="3" id="KW-0449">Lipoprotein</keyword>
<evidence type="ECO:0000256" key="1">
    <source>
        <dbReference type="SAM" id="Phobius"/>
    </source>
</evidence>
<dbReference type="InterPro" id="IPR045378">
    <property type="entry name" value="LNT_N"/>
</dbReference>
<evidence type="ECO:0000259" key="2">
    <source>
        <dbReference type="Pfam" id="PF20154"/>
    </source>
</evidence>
<name>D5RH83_9PROT</name>
<gene>
    <name evidence="3" type="primary">cutE</name>
    <name evidence="3" type="ORF">HMPREF0731_0442</name>
</gene>
<keyword evidence="3" id="KW-0808">Transferase</keyword>
<dbReference type="PANTHER" id="PTHR38686">
    <property type="entry name" value="APOLIPOPROTEIN N-ACYLTRANSFERASE"/>
    <property type="match status" value="1"/>
</dbReference>
<sequence>MLTKLSLLTGRRPLLAAFLLGLLSALALPPLYAVPVLLLAIPGLLALLDGAGSARRAALLGFAFGWGHHIAGLYWISHALLTDPWRWGWLVPVAVPGIALPLAAYLALTTLLAWRARPGWPRALALAGGWTLLEWLRGLLFTGFPWNAIGTVWAFDALPLQGAALAGVHGLTLATLLLAALPA</sequence>
<dbReference type="GO" id="GO:0042158">
    <property type="term" value="P:lipoprotein biosynthetic process"/>
    <property type="evidence" value="ECO:0007669"/>
    <property type="project" value="InterPro"/>
</dbReference>
<evidence type="ECO:0000313" key="3">
    <source>
        <dbReference type="EMBL" id="EFH13331.1"/>
    </source>
</evidence>
<keyword evidence="3" id="KW-0012">Acyltransferase</keyword>
<feature type="transmembrane region" description="Helical" evidence="1">
    <location>
        <begin position="57"/>
        <end position="77"/>
    </location>
</feature>
<keyword evidence="1" id="KW-0812">Transmembrane</keyword>